<proteinExistence type="predicted"/>
<sequence length="112" mass="13467">MEENNKLPTSMWGKWWEPIRKWFYPGWLIYETSLRFYAYAISVYHYFLGDQEDLVFYIGKIATRALALFCSIFTFAVCTVFLTVPACFMLYHFFKTENLTGTFYEEKLKPIF</sequence>
<dbReference type="Proteomes" id="UP001157915">
    <property type="component" value="Unassembled WGS sequence"/>
</dbReference>
<reference evidence="2 3" key="1">
    <citation type="submission" date="2017-05" db="EMBL/GenBank/DDBJ databases">
        <authorList>
            <person name="Varghese N."/>
            <person name="Submissions S."/>
        </authorList>
    </citation>
    <scope>NUCLEOTIDE SEQUENCE [LARGE SCALE GENOMIC DNA]</scope>
    <source>
        <strain evidence="2 3">DSM 15360</strain>
    </source>
</reference>
<accession>A0ABY1PAM4</accession>
<comment type="caution">
    <text evidence="2">The sequence shown here is derived from an EMBL/GenBank/DDBJ whole genome shotgun (WGS) entry which is preliminary data.</text>
</comment>
<dbReference type="RefSeq" id="WP_283413913.1">
    <property type="nucleotide sequence ID" value="NZ_FXUA01000006.1"/>
</dbReference>
<gene>
    <name evidence="2" type="ORF">SAMN06265367_106177</name>
</gene>
<keyword evidence="1" id="KW-0472">Membrane</keyword>
<keyword evidence="1" id="KW-0812">Transmembrane</keyword>
<evidence type="ECO:0000313" key="3">
    <source>
        <dbReference type="Proteomes" id="UP001157915"/>
    </source>
</evidence>
<organism evidence="2 3">
    <name type="scientific">Algoriphagus winogradskyi</name>
    <dbReference type="NCBI Taxonomy" id="237017"/>
    <lineage>
        <taxon>Bacteria</taxon>
        <taxon>Pseudomonadati</taxon>
        <taxon>Bacteroidota</taxon>
        <taxon>Cytophagia</taxon>
        <taxon>Cytophagales</taxon>
        <taxon>Cyclobacteriaceae</taxon>
        <taxon>Algoriphagus</taxon>
    </lineage>
</organism>
<evidence type="ECO:0000313" key="2">
    <source>
        <dbReference type="EMBL" id="SMP29768.1"/>
    </source>
</evidence>
<feature type="transmembrane region" description="Helical" evidence="1">
    <location>
        <begin position="66"/>
        <end position="94"/>
    </location>
</feature>
<keyword evidence="3" id="KW-1185">Reference proteome</keyword>
<protein>
    <submittedName>
        <fullName evidence="2">Uncharacterized protein</fullName>
    </submittedName>
</protein>
<keyword evidence="1" id="KW-1133">Transmembrane helix</keyword>
<evidence type="ECO:0000256" key="1">
    <source>
        <dbReference type="SAM" id="Phobius"/>
    </source>
</evidence>
<name>A0ABY1PAM4_9BACT</name>
<dbReference type="EMBL" id="FXUA01000006">
    <property type="protein sequence ID" value="SMP29768.1"/>
    <property type="molecule type" value="Genomic_DNA"/>
</dbReference>